<dbReference type="Proteomes" id="UP001320706">
    <property type="component" value="Unassembled WGS sequence"/>
</dbReference>
<organism evidence="1 2">
    <name type="scientific">Zalaria obscura</name>
    <dbReference type="NCBI Taxonomy" id="2024903"/>
    <lineage>
        <taxon>Eukaryota</taxon>
        <taxon>Fungi</taxon>
        <taxon>Dikarya</taxon>
        <taxon>Ascomycota</taxon>
        <taxon>Pezizomycotina</taxon>
        <taxon>Dothideomycetes</taxon>
        <taxon>Dothideomycetidae</taxon>
        <taxon>Dothideales</taxon>
        <taxon>Zalariaceae</taxon>
        <taxon>Zalaria</taxon>
    </lineage>
</organism>
<keyword evidence="2" id="KW-1185">Reference proteome</keyword>
<sequence>MVKRDYPAGISQNSIDLCVQAIDAQGTAVNVYSTGDDSAQVDNVPAACMDLATVLTGEPAQAGGPVPTPLSSSSLSYTGLTDEDKTNLQNALSGSS</sequence>
<evidence type="ECO:0000313" key="2">
    <source>
        <dbReference type="Proteomes" id="UP001320706"/>
    </source>
</evidence>
<reference evidence="1" key="1">
    <citation type="submission" date="2024-02" db="EMBL/GenBank/DDBJ databases">
        <title>Metagenome Assembled Genome of Zalaria obscura JY119.</title>
        <authorList>
            <person name="Vighnesh L."/>
            <person name="Jagadeeshwari U."/>
            <person name="Venkata Ramana C."/>
            <person name="Sasikala C."/>
        </authorList>
    </citation>
    <scope>NUCLEOTIDE SEQUENCE</scope>
    <source>
        <strain evidence="1">JY119</strain>
    </source>
</reference>
<accession>A0ACC3S946</accession>
<evidence type="ECO:0000313" key="1">
    <source>
        <dbReference type="EMBL" id="KAK8203147.1"/>
    </source>
</evidence>
<gene>
    <name evidence="1" type="ORF">M8818_005372</name>
</gene>
<dbReference type="EMBL" id="JAMKPW020000032">
    <property type="protein sequence ID" value="KAK8203147.1"/>
    <property type="molecule type" value="Genomic_DNA"/>
</dbReference>
<protein>
    <submittedName>
        <fullName evidence="1">Uncharacterized protein</fullName>
    </submittedName>
</protein>
<comment type="caution">
    <text evidence="1">The sequence shown here is derived from an EMBL/GenBank/DDBJ whole genome shotgun (WGS) entry which is preliminary data.</text>
</comment>
<name>A0ACC3S946_9PEZI</name>
<proteinExistence type="predicted"/>